<dbReference type="PANTHER" id="PTHR21660">
    <property type="entry name" value="THIOESTERASE SUPERFAMILY MEMBER-RELATED"/>
    <property type="match status" value="1"/>
</dbReference>
<organism evidence="4 5">
    <name type="scientific">Lepraria finkii</name>
    <dbReference type="NCBI Taxonomy" id="1340010"/>
    <lineage>
        <taxon>Eukaryota</taxon>
        <taxon>Fungi</taxon>
        <taxon>Dikarya</taxon>
        <taxon>Ascomycota</taxon>
        <taxon>Pezizomycotina</taxon>
        <taxon>Lecanoromycetes</taxon>
        <taxon>OSLEUM clade</taxon>
        <taxon>Lecanoromycetidae</taxon>
        <taxon>Lecanorales</taxon>
        <taxon>Lecanorineae</taxon>
        <taxon>Stereocaulaceae</taxon>
        <taxon>Lepraria</taxon>
    </lineage>
</organism>
<evidence type="ECO:0000256" key="1">
    <source>
        <dbReference type="ARBA" id="ARBA00008324"/>
    </source>
</evidence>
<dbReference type="InterPro" id="IPR029069">
    <property type="entry name" value="HotDog_dom_sf"/>
</dbReference>
<evidence type="ECO:0000256" key="2">
    <source>
        <dbReference type="ARBA" id="ARBA00022801"/>
    </source>
</evidence>
<comment type="similarity">
    <text evidence="1">Belongs to the thioesterase PaaI family.</text>
</comment>
<sequence length="161" mass="16970">MPSSDPKAVAIAQNFVSTLLADPEYAGHDAALLRAFTVPSASFTPTPRVTTRLTITPSLCNSMGNLHGGATATIFDNCTTVPLALASKEGFWQLAGVTRTLNVTYLAAVAVGEEIEVEGEIVGIGKRLAHIKGTMRRLRDGVVVATCEHGKVNIDPPKSNL</sequence>
<evidence type="ECO:0000313" key="5">
    <source>
        <dbReference type="Proteomes" id="UP001590951"/>
    </source>
</evidence>
<evidence type="ECO:0000259" key="3">
    <source>
        <dbReference type="Pfam" id="PF03061"/>
    </source>
</evidence>
<dbReference type="InterPro" id="IPR039298">
    <property type="entry name" value="ACOT13"/>
</dbReference>
<gene>
    <name evidence="4" type="ORF">ABVK25_000803</name>
</gene>
<name>A0ABR4BNZ8_9LECA</name>
<protein>
    <recommendedName>
        <fullName evidence="3">Thioesterase domain-containing protein</fullName>
    </recommendedName>
</protein>
<dbReference type="Proteomes" id="UP001590951">
    <property type="component" value="Unassembled WGS sequence"/>
</dbReference>
<dbReference type="CDD" id="cd03443">
    <property type="entry name" value="PaaI_thioesterase"/>
    <property type="match status" value="1"/>
</dbReference>
<keyword evidence="2" id="KW-0378">Hydrolase</keyword>
<dbReference type="Gene3D" id="3.10.129.10">
    <property type="entry name" value="Hotdog Thioesterase"/>
    <property type="match status" value="1"/>
</dbReference>
<dbReference type="Pfam" id="PF03061">
    <property type="entry name" value="4HBT"/>
    <property type="match status" value="1"/>
</dbReference>
<reference evidence="4 5" key="1">
    <citation type="submission" date="2024-09" db="EMBL/GenBank/DDBJ databases">
        <title>Rethinking Asexuality: The Enigmatic Case of Functional Sexual Genes in Lepraria (Stereocaulaceae).</title>
        <authorList>
            <person name="Doellman M."/>
            <person name="Sun Y."/>
            <person name="Barcenas-Pena A."/>
            <person name="Lumbsch H.T."/>
            <person name="Grewe F."/>
        </authorList>
    </citation>
    <scope>NUCLEOTIDE SEQUENCE [LARGE SCALE GENOMIC DNA]</scope>
    <source>
        <strain evidence="4 5">Grewe 0041</strain>
    </source>
</reference>
<dbReference type="EMBL" id="JBHFEH010000001">
    <property type="protein sequence ID" value="KAL2059510.1"/>
    <property type="molecule type" value="Genomic_DNA"/>
</dbReference>
<keyword evidence="5" id="KW-1185">Reference proteome</keyword>
<accession>A0ABR4BNZ8</accession>
<comment type="caution">
    <text evidence="4">The sequence shown here is derived from an EMBL/GenBank/DDBJ whole genome shotgun (WGS) entry which is preliminary data.</text>
</comment>
<evidence type="ECO:0000313" key="4">
    <source>
        <dbReference type="EMBL" id="KAL2059510.1"/>
    </source>
</evidence>
<dbReference type="SUPFAM" id="SSF54637">
    <property type="entry name" value="Thioesterase/thiol ester dehydrase-isomerase"/>
    <property type="match status" value="1"/>
</dbReference>
<proteinExistence type="inferred from homology"/>
<feature type="domain" description="Thioesterase" evidence="3">
    <location>
        <begin position="63"/>
        <end position="142"/>
    </location>
</feature>
<dbReference type="PANTHER" id="PTHR21660:SF1">
    <property type="entry name" value="ACYL-COENZYME A THIOESTERASE 13"/>
    <property type="match status" value="1"/>
</dbReference>
<dbReference type="InterPro" id="IPR006683">
    <property type="entry name" value="Thioestr_dom"/>
</dbReference>